<evidence type="ECO:0000256" key="2">
    <source>
        <dbReference type="ARBA" id="ARBA00023002"/>
    </source>
</evidence>
<organism evidence="3 4">
    <name type="scientific">Streptomyces rapamycinicus (strain ATCC 29253 / DSM 41530 / NRRL 5491 / AYB-994)</name>
    <name type="common">Streptomyces hygroscopicus (strain ATCC 29253)</name>
    <dbReference type="NCBI Taxonomy" id="1343740"/>
    <lineage>
        <taxon>Bacteria</taxon>
        <taxon>Bacillati</taxon>
        <taxon>Actinomycetota</taxon>
        <taxon>Actinomycetes</taxon>
        <taxon>Kitasatosporales</taxon>
        <taxon>Streptomycetaceae</taxon>
        <taxon>Streptomyces</taxon>
        <taxon>Streptomyces violaceusniger group</taxon>
    </lineage>
</organism>
<evidence type="ECO:0000313" key="4">
    <source>
        <dbReference type="Proteomes" id="UP000281594"/>
    </source>
</evidence>
<dbReference type="InterPro" id="IPR036291">
    <property type="entry name" value="NAD(P)-bd_dom_sf"/>
</dbReference>
<comment type="similarity">
    <text evidence="1">Belongs to the short-chain dehydrogenases/reductases (SDR) family.</text>
</comment>
<name>A0A3L8R102_STRRN</name>
<evidence type="ECO:0000313" key="3">
    <source>
        <dbReference type="EMBL" id="RLV72942.1"/>
    </source>
</evidence>
<dbReference type="RefSeq" id="WP_158635004.1">
    <property type="nucleotide sequence ID" value="NC_022785.1"/>
</dbReference>
<sequence>MPDLHGAVALVTGAAQGVGRATALAFAERGTAVTIVDINAAGLRYVADEVKAVGGEVRLVVADVGKEPDVARSVQETEAAFGRLDILVNNAVAYNRDIEGADLDVVSTPEAVWARTFDVNLHGATYGIRHAIPLMLRGGGGSIVNVGSTSGFSGDVVHVAYAASMAAKYSLTRSTATTHGKDGIRCNALATGLILSPTARQNLDGEKLSAYHDNLLVPDFAVPEDIASVILFLASDASKYINGQTIIADGGFQAHQPWHAQSHIVHPDAVGHQEGRNRA</sequence>
<dbReference type="FunFam" id="3.40.50.720:FF:000084">
    <property type="entry name" value="Short-chain dehydrogenase reductase"/>
    <property type="match status" value="1"/>
</dbReference>
<dbReference type="STRING" id="1343740.M271_44290"/>
<dbReference type="PRINTS" id="PR00081">
    <property type="entry name" value="GDHRDH"/>
</dbReference>
<proteinExistence type="inferred from homology"/>
<dbReference type="InterPro" id="IPR002347">
    <property type="entry name" value="SDR_fam"/>
</dbReference>
<evidence type="ECO:0000256" key="1">
    <source>
        <dbReference type="ARBA" id="ARBA00006484"/>
    </source>
</evidence>
<dbReference type="EMBL" id="QYCY01000004">
    <property type="protein sequence ID" value="RLV72942.1"/>
    <property type="molecule type" value="Genomic_DNA"/>
</dbReference>
<gene>
    <name evidence="3" type="ORF">D3C57_150485</name>
</gene>
<dbReference type="Pfam" id="PF13561">
    <property type="entry name" value="adh_short_C2"/>
    <property type="match status" value="1"/>
</dbReference>
<evidence type="ECO:0008006" key="5">
    <source>
        <dbReference type="Google" id="ProtNLM"/>
    </source>
</evidence>
<dbReference type="Gene3D" id="3.40.50.720">
    <property type="entry name" value="NAD(P)-binding Rossmann-like Domain"/>
    <property type="match status" value="1"/>
</dbReference>
<dbReference type="GO" id="GO:0016491">
    <property type="term" value="F:oxidoreductase activity"/>
    <property type="evidence" value="ECO:0007669"/>
    <property type="project" value="UniProtKB-KW"/>
</dbReference>
<dbReference type="PANTHER" id="PTHR24321">
    <property type="entry name" value="DEHYDROGENASES, SHORT CHAIN"/>
    <property type="match status" value="1"/>
</dbReference>
<dbReference type="CDD" id="cd05233">
    <property type="entry name" value="SDR_c"/>
    <property type="match status" value="1"/>
</dbReference>
<dbReference type="Proteomes" id="UP000281594">
    <property type="component" value="Unassembled WGS sequence"/>
</dbReference>
<comment type="caution">
    <text evidence="3">The sequence shown here is derived from an EMBL/GenBank/DDBJ whole genome shotgun (WGS) entry which is preliminary data.</text>
</comment>
<protein>
    <recommendedName>
        <fullName evidence="5">Short-chain dehydrogenase</fullName>
    </recommendedName>
</protein>
<dbReference type="SUPFAM" id="SSF51735">
    <property type="entry name" value="NAD(P)-binding Rossmann-fold domains"/>
    <property type="match status" value="1"/>
</dbReference>
<reference evidence="3 4" key="1">
    <citation type="journal article" date="2018" name="J. Biol. Chem.">
        <title>Discovery of the actinoplanic acid pathway in Streptomyces rapamycinicus reveals a genetically conserved synergism with rapamycin.</title>
        <authorList>
            <person name="Mrak P."/>
            <person name="Krastel P."/>
            <person name="Pivk Lukancic P."/>
            <person name="Tao J."/>
            <person name="Pistorius D."/>
            <person name="Moore C.M."/>
        </authorList>
    </citation>
    <scope>NUCLEOTIDE SEQUENCE [LARGE SCALE GENOMIC DNA]</scope>
    <source>
        <strain evidence="3 4">NRRL 5491</strain>
    </source>
</reference>
<dbReference type="PRINTS" id="PR00080">
    <property type="entry name" value="SDRFAMILY"/>
</dbReference>
<dbReference type="AlphaFoldDB" id="A0A3L8R102"/>
<dbReference type="PANTHER" id="PTHR24321:SF8">
    <property type="entry name" value="ESTRADIOL 17-BETA-DEHYDROGENASE 8-RELATED"/>
    <property type="match status" value="1"/>
</dbReference>
<accession>A0A3L8R102</accession>
<keyword evidence="2" id="KW-0560">Oxidoreductase</keyword>